<evidence type="ECO:0000256" key="1">
    <source>
        <dbReference type="ARBA" id="ARBA00001966"/>
    </source>
</evidence>
<dbReference type="GO" id="GO:0046872">
    <property type="term" value="F:metal ion binding"/>
    <property type="evidence" value="ECO:0007669"/>
    <property type="project" value="UniProtKB-KW"/>
</dbReference>
<keyword evidence="4" id="KW-0547">Nucleotide-binding</keyword>
<keyword evidence="3" id="KW-0479">Metal-binding</keyword>
<name>A0A1W1H9U1_9BACT</name>
<dbReference type="PANTHER" id="PTHR43384">
    <property type="entry name" value="SEPTUM SITE-DETERMINING PROTEIN MIND HOMOLOG, CHLOROPLASTIC-RELATED"/>
    <property type="match status" value="1"/>
</dbReference>
<evidence type="ECO:0000256" key="2">
    <source>
        <dbReference type="ARBA" id="ARBA00005504"/>
    </source>
</evidence>
<sequence length="310" mass="33616">MGRNNKVDQASGLRNIVKNGSVARRNLSSSVPRRLDGKPHKTPPRVIAVTSGKGGVGKTNMVGNLAIALTSLGKRVVIVDTDVGLANIDIIFNMRPKYNIRHIIEGEKTLEEVLVTTSHGVKILPGGSGFSHLTQLTDGEKLNLLTEFEALENVADIVLLDTGAGISSNVLYFNSAADECIVIATREPTSITDSYALMKVMAREYGTRYFKLLVNVVSSQKEAKSVYASLDGAIGRFLKNIVLEYLGYVPHDNMLQKAVLNRSPVCDYAPESPSASAITGIARKLVDSPARISNDGNLKFFMKRLLDTIN</sequence>
<dbReference type="InterPro" id="IPR025501">
    <property type="entry name" value="MinD_FleN"/>
</dbReference>
<proteinExistence type="inferred from homology"/>
<protein>
    <submittedName>
        <fullName evidence="7">FlhG</fullName>
    </submittedName>
</protein>
<accession>A0A1W1H9U1</accession>
<keyword evidence="5" id="KW-0067">ATP-binding</keyword>
<gene>
    <name evidence="7" type="primary">flhG</name>
    <name evidence="7" type="ORF">MTBBW1_1730039</name>
</gene>
<reference evidence="7 8" key="1">
    <citation type="submission" date="2017-03" db="EMBL/GenBank/DDBJ databases">
        <authorList>
            <person name="Afonso C.L."/>
            <person name="Miller P.J."/>
            <person name="Scott M.A."/>
            <person name="Spackman E."/>
            <person name="Goraichik I."/>
            <person name="Dimitrov K.M."/>
            <person name="Suarez D.L."/>
            <person name="Swayne D.E."/>
        </authorList>
    </citation>
    <scope>NUCLEOTIDE SEQUENCE [LARGE SCALE GENOMIC DNA]</scope>
    <source>
        <strain evidence="7">PRJEB14757</strain>
    </source>
</reference>
<organism evidence="7 8">
    <name type="scientific">Desulfamplus magnetovallimortis</name>
    <dbReference type="NCBI Taxonomy" id="1246637"/>
    <lineage>
        <taxon>Bacteria</taxon>
        <taxon>Pseudomonadati</taxon>
        <taxon>Thermodesulfobacteriota</taxon>
        <taxon>Desulfobacteria</taxon>
        <taxon>Desulfobacterales</taxon>
        <taxon>Desulfobacteraceae</taxon>
        <taxon>Desulfamplus</taxon>
    </lineage>
</organism>
<comment type="cofactor">
    <cofactor evidence="1">
        <name>[4Fe-4S] cluster</name>
        <dbReference type="ChEBI" id="CHEBI:49883"/>
    </cofactor>
</comment>
<feature type="region of interest" description="Disordered" evidence="6">
    <location>
        <begin position="27"/>
        <end position="52"/>
    </location>
</feature>
<dbReference type="InterPro" id="IPR027417">
    <property type="entry name" value="P-loop_NTPase"/>
</dbReference>
<dbReference type="GO" id="GO:0016887">
    <property type="term" value="F:ATP hydrolysis activity"/>
    <property type="evidence" value="ECO:0007669"/>
    <property type="project" value="TreeGrafter"/>
</dbReference>
<dbReference type="Proteomes" id="UP000191931">
    <property type="component" value="Unassembled WGS sequence"/>
</dbReference>
<comment type="similarity">
    <text evidence="2">Belongs to the NifH/BchL/ChlL family.</text>
</comment>
<evidence type="ECO:0000313" key="7">
    <source>
        <dbReference type="EMBL" id="SLM29241.1"/>
    </source>
</evidence>
<dbReference type="STRING" id="1246637.MTBBW1_1730039"/>
<dbReference type="PIRSF" id="PIRSF003092">
    <property type="entry name" value="MinD"/>
    <property type="match status" value="1"/>
</dbReference>
<dbReference type="AlphaFoldDB" id="A0A1W1H9U1"/>
<dbReference type="EMBL" id="FWEV01000083">
    <property type="protein sequence ID" value="SLM29241.1"/>
    <property type="molecule type" value="Genomic_DNA"/>
</dbReference>
<dbReference type="GO" id="GO:0051782">
    <property type="term" value="P:negative regulation of cell division"/>
    <property type="evidence" value="ECO:0007669"/>
    <property type="project" value="TreeGrafter"/>
</dbReference>
<dbReference type="Pfam" id="PF00142">
    <property type="entry name" value="Fer4_NifH"/>
    <property type="match status" value="1"/>
</dbReference>
<dbReference type="PANTHER" id="PTHR43384:SF4">
    <property type="entry name" value="CELLULOSE BIOSYNTHESIS PROTEIN BCSQ-RELATED"/>
    <property type="match status" value="1"/>
</dbReference>
<dbReference type="Gene3D" id="3.40.50.300">
    <property type="entry name" value="P-loop containing nucleotide triphosphate hydrolases"/>
    <property type="match status" value="1"/>
</dbReference>
<dbReference type="InterPro" id="IPR033875">
    <property type="entry name" value="FlhG"/>
</dbReference>
<dbReference type="SUPFAM" id="SSF52540">
    <property type="entry name" value="P-loop containing nucleoside triphosphate hydrolases"/>
    <property type="match status" value="1"/>
</dbReference>
<dbReference type="GO" id="GO:0005829">
    <property type="term" value="C:cytosol"/>
    <property type="evidence" value="ECO:0007669"/>
    <property type="project" value="TreeGrafter"/>
</dbReference>
<dbReference type="GO" id="GO:0005524">
    <property type="term" value="F:ATP binding"/>
    <property type="evidence" value="ECO:0007669"/>
    <property type="project" value="UniProtKB-KW"/>
</dbReference>
<evidence type="ECO:0000313" key="8">
    <source>
        <dbReference type="Proteomes" id="UP000191931"/>
    </source>
</evidence>
<dbReference type="GO" id="GO:0009898">
    <property type="term" value="C:cytoplasmic side of plasma membrane"/>
    <property type="evidence" value="ECO:0007669"/>
    <property type="project" value="TreeGrafter"/>
</dbReference>
<evidence type="ECO:0000256" key="3">
    <source>
        <dbReference type="ARBA" id="ARBA00022723"/>
    </source>
</evidence>
<dbReference type="InterPro" id="IPR000392">
    <property type="entry name" value="NifH/frxC"/>
</dbReference>
<evidence type="ECO:0000256" key="4">
    <source>
        <dbReference type="ARBA" id="ARBA00022741"/>
    </source>
</evidence>
<evidence type="ECO:0000256" key="5">
    <source>
        <dbReference type="ARBA" id="ARBA00022840"/>
    </source>
</evidence>
<dbReference type="CDD" id="cd02038">
    <property type="entry name" value="FlhG-like"/>
    <property type="match status" value="1"/>
</dbReference>
<keyword evidence="8" id="KW-1185">Reference proteome</keyword>
<dbReference type="GO" id="GO:0016491">
    <property type="term" value="F:oxidoreductase activity"/>
    <property type="evidence" value="ECO:0007669"/>
    <property type="project" value="InterPro"/>
</dbReference>
<dbReference type="InterPro" id="IPR050625">
    <property type="entry name" value="ParA/MinD_ATPase"/>
</dbReference>
<evidence type="ECO:0000256" key="6">
    <source>
        <dbReference type="SAM" id="MobiDB-lite"/>
    </source>
</evidence>